<feature type="transmembrane region" description="Helical" evidence="7">
    <location>
        <begin position="400"/>
        <end position="419"/>
    </location>
</feature>
<feature type="domain" description="ABC3 transporter permease C-terminal" evidence="8">
    <location>
        <begin position="262"/>
        <end position="383"/>
    </location>
</feature>
<reference evidence="10 11" key="1">
    <citation type="submission" date="2017-03" db="EMBL/GenBank/DDBJ databases">
        <title>Genome sequence of Clostridium hungatei DSM 14427.</title>
        <authorList>
            <person name="Poehlein A."/>
            <person name="Daniel R."/>
        </authorList>
    </citation>
    <scope>NUCLEOTIDE SEQUENCE [LARGE SCALE GENOMIC DNA]</scope>
    <source>
        <strain evidence="10 11">DSM 14427</strain>
    </source>
</reference>
<evidence type="ECO:0000256" key="7">
    <source>
        <dbReference type="SAM" id="Phobius"/>
    </source>
</evidence>
<feature type="transmembrane region" description="Helical" evidence="7">
    <location>
        <begin position="425"/>
        <end position="458"/>
    </location>
</feature>
<dbReference type="PANTHER" id="PTHR30572:SF4">
    <property type="entry name" value="ABC TRANSPORTER PERMEASE YTRF"/>
    <property type="match status" value="1"/>
</dbReference>
<proteinExistence type="inferred from homology"/>
<evidence type="ECO:0000313" key="10">
    <source>
        <dbReference type="EMBL" id="OPX45960.1"/>
    </source>
</evidence>
<feature type="transmembrane region" description="Helical" evidence="7">
    <location>
        <begin position="755"/>
        <end position="782"/>
    </location>
</feature>
<dbReference type="OrthoDB" id="1711021at2"/>
<dbReference type="GO" id="GO:0005886">
    <property type="term" value="C:plasma membrane"/>
    <property type="evidence" value="ECO:0007669"/>
    <property type="project" value="UniProtKB-SubCell"/>
</dbReference>
<feature type="domain" description="MacB-like periplasmic core" evidence="9">
    <location>
        <begin position="19"/>
        <end position="231"/>
    </location>
</feature>
<comment type="similarity">
    <text evidence="6">Belongs to the ABC-4 integral membrane protein family.</text>
</comment>
<dbReference type="InterPro" id="IPR025857">
    <property type="entry name" value="MacB_PCD"/>
</dbReference>
<feature type="transmembrane region" description="Helical" evidence="7">
    <location>
        <begin position="260"/>
        <end position="284"/>
    </location>
</feature>
<keyword evidence="4 7" id="KW-1133">Transmembrane helix</keyword>
<evidence type="ECO:0000256" key="5">
    <source>
        <dbReference type="ARBA" id="ARBA00023136"/>
    </source>
</evidence>
<dbReference type="EMBL" id="MZGX01000002">
    <property type="protein sequence ID" value="OPX45960.1"/>
    <property type="molecule type" value="Genomic_DNA"/>
</dbReference>
<dbReference type="GO" id="GO:0022857">
    <property type="term" value="F:transmembrane transporter activity"/>
    <property type="evidence" value="ECO:0007669"/>
    <property type="project" value="TreeGrafter"/>
</dbReference>
<feature type="domain" description="MacB-like periplasmic core" evidence="9">
    <location>
        <begin position="482"/>
        <end position="677"/>
    </location>
</feature>
<dbReference type="InterPro" id="IPR003838">
    <property type="entry name" value="ABC3_permease_C"/>
</dbReference>
<dbReference type="InterPro" id="IPR050250">
    <property type="entry name" value="Macrolide_Exporter_MacB"/>
</dbReference>
<evidence type="ECO:0000259" key="8">
    <source>
        <dbReference type="Pfam" id="PF02687"/>
    </source>
</evidence>
<feature type="transmembrane region" description="Helical" evidence="7">
    <location>
        <begin position="802"/>
        <end position="822"/>
    </location>
</feature>
<accession>A0A1V4SQ33</accession>
<feature type="transmembrane region" description="Helical" evidence="7">
    <location>
        <begin position="305"/>
        <end position="333"/>
    </location>
</feature>
<evidence type="ECO:0000256" key="2">
    <source>
        <dbReference type="ARBA" id="ARBA00022475"/>
    </source>
</evidence>
<evidence type="ECO:0000256" key="4">
    <source>
        <dbReference type="ARBA" id="ARBA00022989"/>
    </source>
</evidence>
<organism evidence="10 11">
    <name type="scientific">Ruminiclostridium hungatei</name>
    <name type="common">Clostridium hungatei</name>
    <dbReference type="NCBI Taxonomy" id="48256"/>
    <lineage>
        <taxon>Bacteria</taxon>
        <taxon>Bacillati</taxon>
        <taxon>Bacillota</taxon>
        <taxon>Clostridia</taxon>
        <taxon>Eubacteriales</taxon>
        <taxon>Oscillospiraceae</taxon>
        <taxon>Ruminiclostridium</taxon>
    </lineage>
</organism>
<comment type="subcellular location">
    <subcellularLocation>
        <location evidence="1">Cell membrane</location>
        <topology evidence="1">Multi-pass membrane protein</topology>
    </subcellularLocation>
</comment>
<evidence type="ECO:0000256" key="3">
    <source>
        <dbReference type="ARBA" id="ARBA00022692"/>
    </source>
</evidence>
<name>A0A1V4SQ33_RUMHU</name>
<keyword evidence="2" id="KW-1003">Cell membrane</keyword>
<dbReference type="Proteomes" id="UP000191554">
    <property type="component" value="Unassembled WGS sequence"/>
</dbReference>
<keyword evidence="11" id="KW-1185">Reference proteome</keyword>
<keyword evidence="5 7" id="KW-0472">Membrane</keyword>
<comment type="caution">
    <text evidence="10">The sequence shown here is derived from an EMBL/GenBank/DDBJ whole genome shotgun (WGS) entry which is preliminary data.</text>
</comment>
<feature type="transmembrane region" description="Helical" evidence="7">
    <location>
        <begin position="479"/>
        <end position="499"/>
    </location>
</feature>
<evidence type="ECO:0000256" key="6">
    <source>
        <dbReference type="ARBA" id="ARBA00038076"/>
    </source>
</evidence>
<feature type="transmembrane region" description="Helical" evidence="7">
    <location>
        <begin position="705"/>
        <end position="734"/>
    </location>
</feature>
<feature type="transmembrane region" description="Helical" evidence="7">
    <location>
        <begin position="20"/>
        <end position="40"/>
    </location>
</feature>
<evidence type="ECO:0000259" key="9">
    <source>
        <dbReference type="Pfam" id="PF12704"/>
    </source>
</evidence>
<dbReference type="STRING" id="48256.CLHUN_04350"/>
<feature type="transmembrane region" description="Helical" evidence="7">
    <location>
        <begin position="353"/>
        <end position="375"/>
    </location>
</feature>
<dbReference type="Pfam" id="PF12704">
    <property type="entry name" value="MacB_PCD"/>
    <property type="match status" value="2"/>
</dbReference>
<sequence length="836" mass="92296">MRVFVKYMLKNVCEKKMRTFLILMSIIMSTAFFFSSGAIFDTMVNMLGDNVKSFYGTADIVIQPDENVQDNKAPGFFDIRSIEHKMDKVDYLAGIITVTARCRFNNQDVRDIAIIGANLNRYQEINTVSYIEEDETSPFEGDKIVISSNTAKEYGLKTGDKLELSFNGIEKSFTIAGIAVPKGLFLNESSNIYALIPIDVLWSLSNIKDSYNMAFIKLKNPADKPQVLTELGKDYENFTVKEPYTLKDIENDASQMSSTFMLMTIVVSMMSIFIIFTSFKVVTIERIPVIGTFRSIGATRGMTNLVLAAESLIYGLLGGVLGCVLGTGILYIMAVISKPSGMGNYKPEIEFSLVQLALSLLFAVGLSLVSCLIPISKVSRIPIKNVVLNLIDNNKKKSLLRPYIGLLILVLAFVMPVVANKQTAFIAGAGSLIFAVASAILLVPYIVILFVKLFGGIYALTGASIGSLAVKNLKDNKSILTNISLLAIGIASLLTINAISESIVNEVLNYYKNVNYDINISKLSQADSKIEQDIKQISNVSQVYSNYLSRSVELSDRKGVKLPIIQGVKSSDFQDFWKLDFLGDGEQMLKVLDSGRNIIVSTFIRDKLALKEGDILTLKLKGGDFKYKVTGFINYTMNNGNYALASDKYLVADNQLKFYSSIFIKTSGSTEEVIKKLKDKYGSSNASISSVAEMQRKDRQMNESIFIILRGFSIMALLIGLLGVVNNIIINLIERKRSIAVMRSIGMDRKQVRKMLLTEAAFGGFIGGVTGVFIGYVMIWGVPYLMSSMDMPMSVKYPFPSLPVYIIAAIACTIIASITPAFSSSKLNLIEAIKYE</sequence>
<evidence type="ECO:0000313" key="11">
    <source>
        <dbReference type="Proteomes" id="UP000191554"/>
    </source>
</evidence>
<dbReference type="AlphaFoldDB" id="A0A1V4SQ33"/>
<feature type="domain" description="ABC3 transporter permease C-terminal" evidence="8">
    <location>
        <begin position="712"/>
        <end position="828"/>
    </location>
</feature>
<dbReference type="RefSeq" id="WP_080062912.1">
    <property type="nucleotide sequence ID" value="NZ_MZGX01000002.1"/>
</dbReference>
<keyword evidence="3 7" id="KW-0812">Transmembrane</keyword>
<dbReference type="PANTHER" id="PTHR30572">
    <property type="entry name" value="MEMBRANE COMPONENT OF TRANSPORTER-RELATED"/>
    <property type="match status" value="1"/>
</dbReference>
<protein>
    <submittedName>
        <fullName evidence="10">ABC transporter permease YtrF</fullName>
    </submittedName>
</protein>
<evidence type="ECO:0000256" key="1">
    <source>
        <dbReference type="ARBA" id="ARBA00004651"/>
    </source>
</evidence>
<gene>
    <name evidence="10" type="primary">ytrF_2</name>
    <name evidence="10" type="ORF">CLHUN_04350</name>
</gene>
<dbReference type="Pfam" id="PF02687">
    <property type="entry name" value="FtsX"/>
    <property type="match status" value="2"/>
</dbReference>